<dbReference type="SUPFAM" id="SSF52540">
    <property type="entry name" value="P-loop containing nucleoside triphosphate hydrolases"/>
    <property type="match status" value="1"/>
</dbReference>
<feature type="region of interest" description="Disordered" evidence="6">
    <location>
        <begin position="459"/>
        <end position="594"/>
    </location>
</feature>
<feature type="coiled-coil region" evidence="5">
    <location>
        <begin position="822"/>
        <end position="911"/>
    </location>
</feature>
<dbReference type="InterPro" id="IPR002110">
    <property type="entry name" value="Ankyrin_rpt"/>
</dbReference>
<dbReference type="EMBL" id="HBNR01045143">
    <property type="protein sequence ID" value="CAE4606042.1"/>
    <property type="molecule type" value="Transcribed_RNA"/>
</dbReference>
<dbReference type="Pfam" id="PF12796">
    <property type="entry name" value="Ank_2"/>
    <property type="match status" value="2"/>
</dbReference>
<keyword evidence="1 4" id="KW-0547">Nucleotide-binding</keyword>
<accession>A0A7S4R9X6</accession>
<dbReference type="GO" id="GO:0005524">
    <property type="term" value="F:ATP binding"/>
    <property type="evidence" value="ECO:0007669"/>
    <property type="project" value="UniProtKB-UniRule"/>
</dbReference>
<reference evidence="8" key="1">
    <citation type="submission" date="2021-01" db="EMBL/GenBank/DDBJ databases">
        <authorList>
            <person name="Corre E."/>
            <person name="Pelletier E."/>
            <person name="Niang G."/>
            <person name="Scheremetjew M."/>
            <person name="Finn R."/>
            <person name="Kale V."/>
            <person name="Holt S."/>
            <person name="Cochrane G."/>
            <person name="Meng A."/>
            <person name="Brown T."/>
            <person name="Cohen L."/>
        </authorList>
    </citation>
    <scope>NUCLEOTIDE SEQUENCE</scope>
    <source>
        <strain evidence="8">CCMP3105</strain>
    </source>
</reference>
<keyword evidence="4" id="KW-0505">Motor protein</keyword>
<protein>
    <recommendedName>
        <fullName evidence="7">Kinesin motor domain-containing protein</fullName>
    </recommendedName>
</protein>
<evidence type="ECO:0000256" key="1">
    <source>
        <dbReference type="ARBA" id="ARBA00022741"/>
    </source>
</evidence>
<dbReference type="SUPFAM" id="SSF48403">
    <property type="entry name" value="Ankyrin repeat"/>
    <property type="match status" value="1"/>
</dbReference>
<sequence>MADEACHQPNLARKGSFSSLTSKVKRGFRSSSSTRAAGGPGAGDGDPDKWETASSGSMTSTSSRFSFASKMSTARDAMKKRLGAPLGGMTFSSAKQKVEFAVGDHGETAARLPLQSDVGLDSETISELQVGTAFKVVELGEAGRVKILCSDQAQGWISTRLKASDVLVIKCGSDMQFLLDSFEVGGQHQVTSELTVRVAEALDSEAKAVLKPGTNVSILQFGALNRRRVKVSARALKGLGVEGWISIATKEGQVLLGKVTDGVKASAGVEFVPKYLKVKGLLEAAVSGDLPAMRKIVESGQGMISRMMSSDTGRPDLNCCDVLGKTALMYAATFSSKSVVEYLVARREEVDVNALDNTQKSALHHGCKRAKSRRGAVYDGLQCDIVTILLHHGACLEGRDHNGCTALMFAVANGDEPVTMTLLKAQANVNVQDFEGRMPLDYALNFGHQRLATLLRNAGAEGGQDSDDGGDAPQESPSESPRVPQKDPEPPSRPPSPAKSKGGYPAEGAAQAAPVAPAAAPEPASAEVAGAAKEGEASEKRKSKKGEKGEKGEKKKSKKAAKESASAGMMEAIEASADAPKVAAVEESPTQAVDEKQLALTQLKTLLEGSPTTGELKAAMKVAQAAGAEEADLQDAEQRMKELKARGKALEHLRAAITERSVAALQKAIEEARQTRVDADQIDEAARVLAEEEPKQKAREKLQAAKEGADIEKLKSALAKAKKVGLDSSELAEFEQLVACAESKEKAEAMLKSAMEKKDVGDLKFAIQQAKDAGVDGKVLKQAKQILKEEEPKQAARSQLSSACEAGTASALREAIQAGEAASLEASELKEAKTMLEKVEEKERRLKFVKEALLQLKDVSTSDVEALRAAKEKLSEAINTALEAGVPEADLLEAETRRKKLHNAIEDLKGSIRVFCRVRPLSSKEKAQGDRQVTKPVNSMTLGIEDNPNFCFDAVFTPGTQEEVFEDCRDLVQSAVDGYNVTMFAYGQTGAGKTFTMYGAPGMEGTAPRTIQEVFRVTAAGKTRFNYTVMGSMLELYQNDLVDLLSKGNATSSKKKLTVRQEKSGMVNVEHLTEEECHSAEQLAALLERGNEQRTVAATAMNSESSRSHLVLLIKIVSVNKETKEQLRGKILICDLAGSERLKKSQVTEEMQKEAIEINKSLTALGDVIEGLTKGNKMIPYRNHKLTQLMQDSLGGSAKTLMFVNCSPASSNLEETVMSLKYATRAKTITNKSAKKG</sequence>
<keyword evidence="2 4" id="KW-0067">ATP-binding</keyword>
<feature type="repeat" description="ANK" evidence="3">
    <location>
        <begin position="402"/>
        <end position="434"/>
    </location>
</feature>
<comment type="similarity">
    <text evidence="4">Belongs to the TRAFAC class myosin-kinesin ATPase superfamily. Kinesin family.</text>
</comment>
<evidence type="ECO:0000256" key="6">
    <source>
        <dbReference type="SAM" id="MobiDB-lite"/>
    </source>
</evidence>
<name>A0A7S4R9X6_9DINO</name>
<dbReference type="PROSITE" id="PS00411">
    <property type="entry name" value="KINESIN_MOTOR_1"/>
    <property type="match status" value="1"/>
</dbReference>
<feature type="compositionally biased region" description="Basic and acidic residues" evidence="6">
    <location>
        <begin position="533"/>
        <end position="553"/>
    </location>
</feature>
<evidence type="ECO:0000256" key="4">
    <source>
        <dbReference type="PROSITE-ProRule" id="PRU00283"/>
    </source>
</evidence>
<feature type="coiled-coil region" evidence="5">
    <location>
        <begin position="626"/>
        <end position="682"/>
    </location>
</feature>
<feature type="compositionally biased region" description="Low complexity" evidence="6">
    <location>
        <begin position="498"/>
        <end position="532"/>
    </location>
</feature>
<dbReference type="PRINTS" id="PR00380">
    <property type="entry name" value="KINESINHEAVY"/>
</dbReference>
<evidence type="ECO:0000256" key="5">
    <source>
        <dbReference type="SAM" id="Coils"/>
    </source>
</evidence>
<dbReference type="Pfam" id="PF00225">
    <property type="entry name" value="Kinesin"/>
    <property type="match status" value="1"/>
</dbReference>
<feature type="compositionally biased region" description="Low complexity" evidence="6">
    <location>
        <begin position="52"/>
        <end position="65"/>
    </location>
</feature>
<evidence type="ECO:0000256" key="3">
    <source>
        <dbReference type="PROSITE-ProRule" id="PRU00023"/>
    </source>
</evidence>
<dbReference type="InterPro" id="IPR036961">
    <property type="entry name" value="Kinesin_motor_dom_sf"/>
</dbReference>
<dbReference type="PROSITE" id="PS50088">
    <property type="entry name" value="ANK_REPEAT"/>
    <property type="match status" value="1"/>
</dbReference>
<dbReference type="GO" id="GO:0007018">
    <property type="term" value="P:microtubule-based movement"/>
    <property type="evidence" value="ECO:0007669"/>
    <property type="project" value="InterPro"/>
</dbReference>
<dbReference type="GO" id="GO:0003777">
    <property type="term" value="F:microtubule motor activity"/>
    <property type="evidence" value="ECO:0007669"/>
    <property type="project" value="InterPro"/>
</dbReference>
<dbReference type="PANTHER" id="PTHR47972:SF16">
    <property type="entry name" value="KINESIN-LIKE PROTEIN"/>
    <property type="match status" value="1"/>
</dbReference>
<proteinExistence type="inferred from homology"/>
<dbReference type="Gene3D" id="1.25.40.20">
    <property type="entry name" value="Ankyrin repeat-containing domain"/>
    <property type="match status" value="1"/>
</dbReference>
<feature type="region of interest" description="Disordered" evidence="6">
    <location>
        <begin position="1"/>
        <end position="65"/>
    </location>
</feature>
<evidence type="ECO:0000256" key="2">
    <source>
        <dbReference type="ARBA" id="ARBA00022840"/>
    </source>
</evidence>
<dbReference type="SMART" id="SM00248">
    <property type="entry name" value="ANK"/>
    <property type="match status" value="4"/>
</dbReference>
<feature type="binding site" evidence="4">
    <location>
        <begin position="987"/>
        <end position="994"/>
    </location>
    <ligand>
        <name>ATP</name>
        <dbReference type="ChEBI" id="CHEBI:30616"/>
    </ligand>
</feature>
<dbReference type="InterPro" id="IPR027417">
    <property type="entry name" value="P-loop_NTPase"/>
</dbReference>
<dbReference type="InterPro" id="IPR019821">
    <property type="entry name" value="Kinesin_motor_CS"/>
</dbReference>
<dbReference type="GO" id="GO:0008017">
    <property type="term" value="F:microtubule binding"/>
    <property type="evidence" value="ECO:0007669"/>
    <property type="project" value="InterPro"/>
</dbReference>
<dbReference type="InterPro" id="IPR036770">
    <property type="entry name" value="Ankyrin_rpt-contain_sf"/>
</dbReference>
<keyword evidence="5" id="KW-0175">Coiled coil</keyword>
<keyword evidence="3" id="KW-0040">ANK repeat</keyword>
<dbReference type="InterPro" id="IPR001752">
    <property type="entry name" value="Kinesin_motor_dom"/>
</dbReference>
<dbReference type="InterPro" id="IPR027640">
    <property type="entry name" value="Kinesin-like_fam"/>
</dbReference>
<gene>
    <name evidence="8" type="ORF">AMON00008_LOCUS31420</name>
</gene>
<dbReference type="PANTHER" id="PTHR47972">
    <property type="entry name" value="KINESIN-LIKE PROTEIN KLP-3"/>
    <property type="match status" value="1"/>
</dbReference>
<dbReference type="Gene3D" id="3.40.850.10">
    <property type="entry name" value="Kinesin motor domain"/>
    <property type="match status" value="1"/>
</dbReference>
<organism evidence="8">
    <name type="scientific">Alexandrium monilatum</name>
    <dbReference type="NCBI Taxonomy" id="311494"/>
    <lineage>
        <taxon>Eukaryota</taxon>
        <taxon>Sar</taxon>
        <taxon>Alveolata</taxon>
        <taxon>Dinophyceae</taxon>
        <taxon>Gonyaulacales</taxon>
        <taxon>Pyrocystaceae</taxon>
        <taxon>Alexandrium</taxon>
    </lineage>
</organism>
<dbReference type="PROSITE" id="PS50067">
    <property type="entry name" value="KINESIN_MOTOR_2"/>
    <property type="match status" value="1"/>
</dbReference>
<dbReference type="AlphaFoldDB" id="A0A7S4R9X6"/>
<dbReference type="PROSITE" id="PS50297">
    <property type="entry name" value="ANK_REP_REGION"/>
    <property type="match status" value="1"/>
</dbReference>
<dbReference type="SMART" id="SM00129">
    <property type="entry name" value="KISc"/>
    <property type="match status" value="1"/>
</dbReference>
<evidence type="ECO:0000313" key="8">
    <source>
        <dbReference type="EMBL" id="CAE4606042.1"/>
    </source>
</evidence>
<feature type="domain" description="Kinesin motor" evidence="7">
    <location>
        <begin position="911"/>
        <end position="1229"/>
    </location>
</feature>
<evidence type="ECO:0000259" key="7">
    <source>
        <dbReference type="PROSITE" id="PS50067"/>
    </source>
</evidence>